<evidence type="ECO:0000259" key="7">
    <source>
        <dbReference type="Pfam" id="PF02108"/>
    </source>
</evidence>
<dbReference type="PANTHER" id="PTHR34982">
    <property type="entry name" value="YOP PROTEINS TRANSLOCATION PROTEIN L"/>
    <property type="match status" value="1"/>
</dbReference>
<evidence type="ECO:0000313" key="8">
    <source>
        <dbReference type="EMBL" id="MET4584004.1"/>
    </source>
</evidence>
<keyword evidence="6" id="KW-1006">Bacterial flagellum protein export</keyword>
<evidence type="ECO:0000256" key="4">
    <source>
        <dbReference type="ARBA" id="ARBA00022795"/>
    </source>
</evidence>
<keyword evidence="8" id="KW-0966">Cell projection</keyword>
<keyword evidence="8" id="KW-0969">Cilium</keyword>
<accession>A0ABV2QSE8</accession>
<dbReference type="EMBL" id="JBEPSJ010000005">
    <property type="protein sequence ID" value="MET4584004.1"/>
    <property type="molecule type" value="Genomic_DNA"/>
</dbReference>
<dbReference type="RefSeq" id="WP_354026164.1">
    <property type="nucleotide sequence ID" value="NZ_JBEPSJ010000005.1"/>
</dbReference>
<dbReference type="Pfam" id="PF02108">
    <property type="entry name" value="FliH"/>
    <property type="match status" value="1"/>
</dbReference>
<proteinExistence type="inferred from homology"/>
<comment type="function">
    <text evidence="1">Needed for flagellar regrowth and assembly.</text>
</comment>
<evidence type="ECO:0000256" key="6">
    <source>
        <dbReference type="ARBA" id="ARBA00023225"/>
    </source>
</evidence>
<dbReference type="InterPro" id="IPR018035">
    <property type="entry name" value="Flagellar_FliH/T3SS_HrpE"/>
</dbReference>
<evidence type="ECO:0000256" key="2">
    <source>
        <dbReference type="ARBA" id="ARBA00006602"/>
    </source>
</evidence>
<evidence type="ECO:0000256" key="5">
    <source>
        <dbReference type="ARBA" id="ARBA00022927"/>
    </source>
</evidence>
<comment type="caution">
    <text evidence="8">The sequence shown here is derived from an EMBL/GenBank/DDBJ whole genome shotgun (WGS) entry which is preliminary data.</text>
</comment>
<protein>
    <submittedName>
        <fullName evidence="8">Flagellar assembly protein FliH</fullName>
    </submittedName>
</protein>
<dbReference type="Proteomes" id="UP001549257">
    <property type="component" value="Unassembled WGS sequence"/>
</dbReference>
<keyword evidence="5" id="KW-0653">Protein transport</keyword>
<evidence type="ECO:0000256" key="3">
    <source>
        <dbReference type="ARBA" id="ARBA00022448"/>
    </source>
</evidence>
<keyword evidence="3" id="KW-0813">Transport</keyword>
<keyword evidence="9" id="KW-1185">Reference proteome</keyword>
<sequence>MSSDPGFATLSFPSLRTTVRDDSEDRARVAGHAAGYAAGLRAAEVDVAARVVEMRAEHEATLRHLQARSDLSTSVLNAAVVALHERTVPVLESAHAAIAEAAIQLAEAIVGRELGEAGTAAKSALFRALDSVDTASVQVVRLNPSDLAALDPSTIEAAGVAFAPDPSLARGDAVTEFSNGFLDARISTALARARAAIEEARP</sequence>
<keyword evidence="4" id="KW-1005">Bacterial flagellum biogenesis</keyword>
<dbReference type="InterPro" id="IPR051472">
    <property type="entry name" value="T3SS_Stator/FliH"/>
</dbReference>
<name>A0ABV2QSE8_9MICO</name>
<feature type="domain" description="Flagellar assembly protein FliH/Type III secretion system HrpE" evidence="7">
    <location>
        <begin position="76"/>
        <end position="191"/>
    </location>
</feature>
<evidence type="ECO:0000313" key="9">
    <source>
        <dbReference type="Proteomes" id="UP001549257"/>
    </source>
</evidence>
<dbReference type="PANTHER" id="PTHR34982:SF1">
    <property type="entry name" value="FLAGELLAR ASSEMBLY PROTEIN FLIH"/>
    <property type="match status" value="1"/>
</dbReference>
<organism evidence="8 9">
    <name type="scientific">Conyzicola nivalis</name>
    <dbReference type="NCBI Taxonomy" id="1477021"/>
    <lineage>
        <taxon>Bacteria</taxon>
        <taxon>Bacillati</taxon>
        <taxon>Actinomycetota</taxon>
        <taxon>Actinomycetes</taxon>
        <taxon>Micrococcales</taxon>
        <taxon>Microbacteriaceae</taxon>
        <taxon>Conyzicola</taxon>
    </lineage>
</organism>
<evidence type="ECO:0000256" key="1">
    <source>
        <dbReference type="ARBA" id="ARBA00003041"/>
    </source>
</evidence>
<gene>
    <name evidence="8" type="ORF">ABIE21_003535</name>
</gene>
<comment type="similarity">
    <text evidence="2">Belongs to the FliH family.</text>
</comment>
<reference evidence="8 9" key="1">
    <citation type="submission" date="2024-06" db="EMBL/GenBank/DDBJ databases">
        <title>Sorghum-associated microbial communities from plants grown in Nebraska, USA.</title>
        <authorList>
            <person name="Schachtman D."/>
        </authorList>
    </citation>
    <scope>NUCLEOTIDE SEQUENCE [LARGE SCALE GENOMIC DNA]</scope>
    <source>
        <strain evidence="8 9">2857</strain>
    </source>
</reference>
<keyword evidence="8" id="KW-0282">Flagellum</keyword>